<sequence length="280" mass="31266">MTSVFFSKQSDNWVAYIMNYQSFSFLLLSRKFTSIFVGISFIINIFPAFAEVKPQVPKPANRTTKAPSSGIVFKPRDRKPASENSRAGGSRGCAISNGIPITQLAPQAFIGKTASTRPMFAWYMSSSQTVEFRLFELKSGATPKQIGEPKEISGTVGINKLKLPLDYPELTVGKTYLWQIAINCENDVNVNRAEFTVINPQSLPKKQSTSIEGRVNYYTENELWYEAFEESLKVANNGKLSSIASKLIQELAQSEISMKSEADIENVKNRTEYLQKISAI</sequence>
<gene>
    <name evidence="2" type="ORF">DSM106972_048250</name>
</gene>
<name>A0A433VCS4_9CYAN</name>
<dbReference type="InterPro" id="IPR010328">
    <property type="entry name" value="DUF928"/>
</dbReference>
<dbReference type="AlphaFoldDB" id="A0A433VCS4"/>
<evidence type="ECO:0000313" key="2">
    <source>
        <dbReference type="EMBL" id="RUT03911.1"/>
    </source>
</evidence>
<proteinExistence type="predicted"/>
<evidence type="ECO:0008006" key="4">
    <source>
        <dbReference type="Google" id="ProtNLM"/>
    </source>
</evidence>
<reference evidence="2" key="2">
    <citation type="journal article" date="2019" name="Genome Biol. Evol.">
        <title>Day and night: Metabolic profiles and evolutionary relationships of six axenic non-marine cyanobacteria.</title>
        <authorList>
            <person name="Will S.E."/>
            <person name="Henke P."/>
            <person name="Boedeker C."/>
            <person name="Huang S."/>
            <person name="Brinkmann H."/>
            <person name="Rohde M."/>
            <person name="Jarek M."/>
            <person name="Friedl T."/>
            <person name="Seufert S."/>
            <person name="Schumacher M."/>
            <person name="Overmann J."/>
            <person name="Neumann-Schaal M."/>
            <person name="Petersen J."/>
        </authorList>
    </citation>
    <scope>NUCLEOTIDE SEQUENCE [LARGE SCALE GENOMIC DNA]</scope>
    <source>
        <strain evidence="2">PCC 7102</strain>
    </source>
</reference>
<keyword evidence="3" id="KW-1185">Reference proteome</keyword>
<dbReference type="Pfam" id="PF06051">
    <property type="entry name" value="DUF928"/>
    <property type="match status" value="1"/>
</dbReference>
<feature type="region of interest" description="Disordered" evidence="1">
    <location>
        <begin position="57"/>
        <end position="91"/>
    </location>
</feature>
<reference evidence="2" key="1">
    <citation type="submission" date="2018-12" db="EMBL/GenBank/DDBJ databases">
        <authorList>
            <person name="Will S."/>
            <person name="Neumann-Schaal M."/>
            <person name="Henke P."/>
        </authorList>
    </citation>
    <scope>NUCLEOTIDE SEQUENCE</scope>
    <source>
        <strain evidence="2">PCC 7102</strain>
    </source>
</reference>
<protein>
    <recommendedName>
        <fullName evidence="4">DUF928 domain-containing protein</fullName>
    </recommendedName>
</protein>
<dbReference type="Proteomes" id="UP000271624">
    <property type="component" value="Unassembled WGS sequence"/>
</dbReference>
<evidence type="ECO:0000256" key="1">
    <source>
        <dbReference type="SAM" id="MobiDB-lite"/>
    </source>
</evidence>
<organism evidence="2 3">
    <name type="scientific">Dulcicalothrix desertica PCC 7102</name>
    <dbReference type="NCBI Taxonomy" id="232991"/>
    <lineage>
        <taxon>Bacteria</taxon>
        <taxon>Bacillati</taxon>
        <taxon>Cyanobacteriota</taxon>
        <taxon>Cyanophyceae</taxon>
        <taxon>Nostocales</taxon>
        <taxon>Calotrichaceae</taxon>
        <taxon>Dulcicalothrix</taxon>
    </lineage>
</organism>
<comment type="caution">
    <text evidence="2">The sequence shown here is derived from an EMBL/GenBank/DDBJ whole genome shotgun (WGS) entry which is preliminary data.</text>
</comment>
<evidence type="ECO:0000313" key="3">
    <source>
        <dbReference type="Proteomes" id="UP000271624"/>
    </source>
</evidence>
<dbReference type="EMBL" id="RSCL01000012">
    <property type="protein sequence ID" value="RUT03911.1"/>
    <property type="molecule type" value="Genomic_DNA"/>
</dbReference>
<accession>A0A433VCS4</accession>